<evidence type="ECO:0000313" key="5">
    <source>
        <dbReference type="Proteomes" id="UP000177798"/>
    </source>
</evidence>
<evidence type="ECO:0000256" key="2">
    <source>
        <dbReference type="SAM" id="MobiDB-lite"/>
    </source>
</evidence>
<organism evidence="4 5">
    <name type="scientific">Sclerotinia sclerotiorum (strain ATCC 18683 / 1980 / Ss-1)</name>
    <name type="common">White mold</name>
    <name type="synonym">Whetzelinia sclerotiorum</name>
    <dbReference type="NCBI Taxonomy" id="665079"/>
    <lineage>
        <taxon>Eukaryota</taxon>
        <taxon>Fungi</taxon>
        <taxon>Dikarya</taxon>
        <taxon>Ascomycota</taxon>
        <taxon>Pezizomycotina</taxon>
        <taxon>Leotiomycetes</taxon>
        <taxon>Helotiales</taxon>
        <taxon>Sclerotiniaceae</taxon>
        <taxon>Sclerotinia</taxon>
    </lineage>
</organism>
<dbReference type="Proteomes" id="UP000177798">
    <property type="component" value="Chromosome 10"/>
</dbReference>
<evidence type="ECO:0000259" key="3">
    <source>
        <dbReference type="PROSITE" id="PS50030"/>
    </source>
</evidence>
<feature type="region of interest" description="Disordered" evidence="2">
    <location>
        <begin position="1024"/>
        <end position="1054"/>
    </location>
</feature>
<protein>
    <recommendedName>
        <fullName evidence="3">UBA domain-containing protein</fullName>
    </recommendedName>
</protein>
<dbReference type="AlphaFoldDB" id="A0A1D9QEG0"/>
<feature type="domain" description="UBA" evidence="3">
    <location>
        <begin position="1133"/>
        <end position="1173"/>
    </location>
</feature>
<feature type="region of interest" description="Disordered" evidence="2">
    <location>
        <begin position="1"/>
        <end position="53"/>
    </location>
</feature>
<reference evidence="5" key="1">
    <citation type="journal article" date="2017" name="Genome Biol. Evol.">
        <title>The complete genome sequence of the phytopathogenic fungus Sclerotinia sclerotiorum reveals insights into the genome architecture of broad host range pathogens.</title>
        <authorList>
            <person name="Derbyshire M."/>
            <person name="Denton-Giles M."/>
            <person name="Hegedus D."/>
            <person name="Seifbarghy S."/>
            <person name="Rollins J."/>
            <person name="van Kan J."/>
            <person name="Seidl M.F."/>
            <person name="Faino L."/>
            <person name="Mbengue M."/>
            <person name="Navaud O."/>
            <person name="Raffaele S."/>
            <person name="Hammond-Kosack K."/>
            <person name="Heard S."/>
            <person name="Oliver R."/>
        </authorList>
    </citation>
    <scope>NUCLEOTIDE SEQUENCE [LARGE SCALE GENOMIC DNA]</scope>
    <source>
        <strain evidence="5">ATCC 18683 / 1980 / Ss-1</strain>
    </source>
</reference>
<dbReference type="KEGG" id="ssl:SS1G_13823"/>
<feature type="compositionally biased region" description="Polar residues" evidence="2">
    <location>
        <begin position="26"/>
        <end position="39"/>
    </location>
</feature>
<feature type="region of interest" description="Disordered" evidence="2">
    <location>
        <begin position="1099"/>
        <end position="1132"/>
    </location>
</feature>
<feature type="compositionally biased region" description="Low complexity" evidence="2">
    <location>
        <begin position="706"/>
        <end position="727"/>
    </location>
</feature>
<feature type="compositionally biased region" description="Polar residues" evidence="2">
    <location>
        <begin position="663"/>
        <end position="680"/>
    </location>
</feature>
<feature type="compositionally biased region" description="Basic and acidic residues" evidence="2">
    <location>
        <begin position="1105"/>
        <end position="1117"/>
    </location>
</feature>
<feature type="coiled-coil region" evidence="1">
    <location>
        <begin position="869"/>
        <end position="896"/>
    </location>
</feature>
<evidence type="ECO:0000256" key="1">
    <source>
        <dbReference type="SAM" id="Coils"/>
    </source>
</evidence>
<gene>
    <name evidence="4" type="ORF">sscle_10g080390</name>
</gene>
<dbReference type="EMBL" id="CP017823">
    <property type="protein sequence ID" value="APA13269.1"/>
    <property type="molecule type" value="Genomic_DNA"/>
</dbReference>
<proteinExistence type="predicted"/>
<dbReference type="PROSITE" id="PS50030">
    <property type="entry name" value="UBA"/>
    <property type="match status" value="1"/>
</dbReference>
<evidence type="ECO:0000313" key="4">
    <source>
        <dbReference type="EMBL" id="APA13269.1"/>
    </source>
</evidence>
<dbReference type="VEuPathDB" id="FungiDB:sscle_10g080390"/>
<accession>A0A1D9QEG0</accession>
<dbReference type="RefSeq" id="XP_001585254.1">
    <property type="nucleotide sequence ID" value="XM_001585204.1"/>
</dbReference>
<name>A0A1D9QEG0_SCLS1</name>
<sequence>MAVSTTRLRENVKSKRRGVKLREDLNQSSSPFEHSNLDSTSDDSSERGIQSSAPAAAQSYLNKLSDVPQIQTRNTVDGIGAVTIETTSSTNDSEDSGVPLSLETALYRFEVVEYWVEQVKLERQDTEAKENLCPYPLQEENCGSIFEWPWVQTELPGAWRQPSLTQSSILEASSKSYVKETPYFVPGSNLSDVVEANAETKIEQSTSTSIENSRGALHKTSQVNLLEEQFDSSCIIGNEVDIKQPTSSVLECPHTHLRGGGIPIQNHYRPCLRRIKKRNLHDHFHHDIDLGYGGSHFAAEPFPKYDPIVDLTYLYETDGIYRVGTYISPTMIRKRREMLKKALGLAFEKAIHNIRCCNSGAESNVDLISEQPLHSIRGNGYSVESNLGYCCGAMSQPYVNLDPGYSDLGTGSSCIYLRGGVGDTDGNSPNPINSTSAPSRRIRIRDQFCVMLKNPLKFIIGKFSCKKPTQTAQGGDYVELEEDHSHEEPEEKFEEEVAEKNISHDISSKEDEYQRVMNDYNLLLEQINEIKTSLREIEEVLPEDCEEVRQYRSIRKDEKILENFDKRMVQIDRKKYGPLDIKSNLKLIDRACREANVVKGIFHRRRDLARIAWRKSLYSHSESTSTLLRGGAGPSKRFQRRHRMGIQEFAKFESENGLIEGPASTSSQMVEPGTPTQTVVPSDPPQAGESLTSDQAVVSPNPAQAVESVTPTETVVPSSPPQTVLSPNPTQTAERPALQTHQQHDSLDSGVGGLRDAESQEKDESAEDEPAQVEDPVPAHESSQPQSEYTVVVVEIAESSGEDNVEQSSTIENSYSIEESKDAEELESVEDSDDFEESKSFEGPKSVNETGNAGSESGTVESSDLEEPERFARQRLERAREQLERQEELRDEIGDVAAEFYGLVNEIAFKRKAILDGDPFSKADFEYRVTDEDVSDITRYIKYKWDMTRILDDTTFYPYQVTRAENCVIGARRVKDIIDNWYAAVVQRGETSRFEPVTTRGVGILDNWEYVTTLPETWSCPTLRRRSSADSASPSASQPKAVVKERGESSKSSARLPFRRAYPVIEERGESSKSNAHVDDWKITAQINELEAKNGIEVTSVSRRSSKDHSNNERDAKITSLSEKAEEEEYQPQIPEQCIGTLTVLGASRAEAVNLLIATDGDVQHAANIFVEEDPLLNNDAYDLLEDAEADINGLVALMGVSPRKAFIALLVSGDDVEEAARHLSADSTYDADDEVTEASNDDKVVDVGKKGKRSITL</sequence>
<dbReference type="OrthoDB" id="3547064at2759"/>
<feature type="compositionally biased region" description="Polar residues" evidence="2">
    <location>
        <begin position="689"/>
        <end position="702"/>
    </location>
</feature>
<keyword evidence="1" id="KW-0175">Coiled coil</keyword>
<dbReference type="OMA" id="KHERYPA"/>
<feature type="coiled-coil region" evidence="1">
    <location>
        <begin position="506"/>
        <end position="540"/>
    </location>
</feature>
<feature type="region of interest" description="Disordered" evidence="2">
    <location>
        <begin position="649"/>
        <end position="869"/>
    </location>
</feature>
<feature type="compositionally biased region" description="Polar residues" evidence="2">
    <location>
        <begin position="847"/>
        <end position="862"/>
    </location>
</feature>
<feature type="compositionally biased region" description="Acidic residues" evidence="2">
    <location>
        <begin position="821"/>
        <end position="836"/>
    </location>
</feature>
<feature type="compositionally biased region" description="Polar residues" evidence="2">
    <location>
        <begin position="806"/>
        <end position="817"/>
    </location>
</feature>
<dbReference type="InterPro" id="IPR015940">
    <property type="entry name" value="UBA"/>
</dbReference>